<evidence type="ECO:0000256" key="4">
    <source>
        <dbReference type="ARBA" id="ARBA00022692"/>
    </source>
</evidence>
<keyword evidence="3" id="KW-0813">Transport</keyword>
<dbReference type="Proteomes" id="UP000307749">
    <property type="component" value="Unassembled WGS sequence"/>
</dbReference>
<dbReference type="EMBL" id="MWQO01000042">
    <property type="protein sequence ID" value="THD09144.1"/>
    <property type="molecule type" value="Genomic_DNA"/>
</dbReference>
<evidence type="ECO:0000256" key="8">
    <source>
        <dbReference type="SAM" id="Phobius"/>
    </source>
</evidence>
<dbReference type="PROSITE" id="PS50283">
    <property type="entry name" value="NA_SOLUT_SYMP_3"/>
    <property type="match status" value="1"/>
</dbReference>
<feature type="transmembrane region" description="Helical" evidence="8">
    <location>
        <begin position="6"/>
        <end position="24"/>
    </location>
</feature>
<feature type="transmembrane region" description="Helical" evidence="8">
    <location>
        <begin position="434"/>
        <end position="452"/>
    </location>
</feature>
<dbReference type="GO" id="GO:0015293">
    <property type="term" value="F:symporter activity"/>
    <property type="evidence" value="ECO:0007669"/>
    <property type="project" value="UniProtKB-KW"/>
</dbReference>
<dbReference type="Gene3D" id="1.20.1730.10">
    <property type="entry name" value="Sodium/glucose cotransporter"/>
    <property type="match status" value="1"/>
</dbReference>
<name>A0A4S3KM45_9GAMM</name>
<dbReference type="CDD" id="cd10322">
    <property type="entry name" value="SLC5sbd"/>
    <property type="match status" value="1"/>
</dbReference>
<feature type="transmembrane region" description="Helical" evidence="8">
    <location>
        <begin position="194"/>
        <end position="221"/>
    </location>
</feature>
<feature type="transmembrane region" description="Helical" evidence="8">
    <location>
        <begin position="241"/>
        <end position="265"/>
    </location>
</feature>
<evidence type="ECO:0000256" key="3">
    <source>
        <dbReference type="ARBA" id="ARBA00022448"/>
    </source>
</evidence>
<evidence type="ECO:0000256" key="5">
    <source>
        <dbReference type="ARBA" id="ARBA00022847"/>
    </source>
</evidence>
<evidence type="ECO:0000256" key="2">
    <source>
        <dbReference type="ARBA" id="ARBA00006434"/>
    </source>
</evidence>
<evidence type="ECO:0000313" key="9">
    <source>
        <dbReference type="EMBL" id="THD09144.1"/>
    </source>
</evidence>
<evidence type="ECO:0000256" key="6">
    <source>
        <dbReference type="ARBA" id="ARBA00022989"/>
    </source>
</evidence>
<feature type="transmembrane region" description="Helical" evidence="8">
    <location>
        <begin position="123"/>
        <end position="144"/>
    </location>
</feature>
<dbReference type="PANTHER" id="PTHR48086">
    <property type="entry name" value="SODIUM/PROLINE SYMPORTER-RELATED"/>
    <property type="match status" value="1"/>
</dbReference>
<feature type="transmembrane region" description="Helical" evidence="8">
    <location>
        <begin position="381"/>
        <end position="399"/>
    </location>
</feature>
<proteinExistence type="inferred from homology"/>
<feature type="transmembrane region" description="Helical" evidence="8">
    <location>
        <begin position="331"/>
        <end position="360"/>
    </location>
</feature>
<dbReference type="InterPro" id="IPR050277">
    <property type="entry name" value="Sodium:Solute_Symporter"/>
</dbReference>
<organism evidence="9 10">
    <name type="scientific">Metallibacterium scheffleri</name>
    <dbReference type="NCBI Taxonomy" id="993689"/>
    <lineage>
        <taxon>Bacteria</taxon>
        <taxon>Pseudomonadati</taxon>
        <taxon>Pseudomonadota</taxon>
        <taxon>Gammaproteobacteria</taxon>
        <taxon>Lysobacterales</taxon>
        <taxon>Rhodanobacteraceae</taxon>
        <taxon>Metallibacterium</taxon>
    </lineage>
</organism>
<keyword evidence="7 8" id="KW-0472">Membrane</keyword>
<protein>
    <submittedName>
        <fullName evidence="9">Sodium:solute symporter</fullName>
    </submittedName>
</protein>
<keyword evidence="5" id="KW-0769">Symport</keyword>
<keyword evidence="10" id="KW-1185">Reference proteome</keyword>
<feature type="transmembrane region" description="Helical" evidence="8">
    <location>
        <begin position="164"/>
        <end position="182"/>
    </location>
</feature>
<comment type="caution">
    <text evidence="9">The sequence shown here is derived from an EMBL/GenBank/DDBJ whole genome shotgun (WGS) entry which is preliminary data.</text>
</comment>
<evidence type="ECO:0000313" key="10">
    <source>
        <dbReference type="Proteomes" id="UP000307749"/>
    </source>
</evidence>
<comment type="subcellular location">
    <subcellularLocation>
        <location evidence="1">Membrane</location>
        <topology evidence="1">Multi-pass membrane protein</topology>
    </subcellularLocation>
</comment>
<dbReference type="InterPro" id="IPR038377">
    <property type="entry name" value="Na/Glc_symporter_sf"/>
</dbReference>
<gene>
    <name evidence="9" type="ORF">B1806_12150</name>
</gene>
<comment type="similarity">
    <text evidence="2">Belongs to the sodium:solute symporter (SSF) (TC 2.A.21) family.</text>
</comment>
<feature type="transmembrane region" description="Helical" evidence="8">
    <location>
        <begin position="277"/>
        <end position="297"/>
    </location>
</feature>
<dbReference type="NCBIfam" id="NF046076">
    <property type="entry name" value="monocarbox_MctP"/>
    <property type="match status" value="1"/>
</dbReference>
<sequence length="515" mass="55074">MRWSALSVFLILFLLVTVLGFFAARWRRADLSQLHEWGLGGRRFGTVITWFLLGGDLYTAYTFIAVPALVFGAGAMGFFALPYTVIAYPLVFMVLPRLWRVAHKHDYITGADFVRGRYGSPTLALLVALTGILATMPYIALQLVGMEVVIAALGFPMGGVLGDLPLIVAFVVLAAYTYTSGLRAPAMIAVVKDALVYLTVITLVIVVPWRLSGFAPIFAAVPPAKLLLATPPAHSLGSYSAFASLALGSALALFCYPHVMTGVLASRDARTLTRNMALLPAFSLALGLLALLGYMAVASGVDTLPEFAPYFARFKASFAVPALILHSFPGWFAGVALAAIAIGALVPAAIMSIAAANLWTRNIYREYLNPACSAAQESGQAKAASLVVKFGALLFVLLLPSSYAINFQLLGGVWIIQILPALLFGLYTRWLHRGALIAGWATGMLVGTLMALDLHFASAVFPLRAFGWTVPGYAALYALLANIAVALSATPLLRALRVADGTDHTRREDYLPASE</sequence>
<feature type="transmembrane region" description="Helical" evidence="8">
    <location>
        <begin position="472"/>
        <end position="493"/>
    </location>
</feature>
<dbReference type="PANTHER" id="PTHR48086:SF8">
    <property type="entry name" value="MONOCARBOXYLIC ACID PERMEASE"/>
    <property type="match status" value="1"/>
</dbReference>
<dbReference type="AlphaFoldDB" id="A0A4S3KM45"/>
<feature type="transmembrane region" description="Helical" evidence="8">
    <location>
        <begin position="405"/>
        <end position="427"/>
    </location>
</feature>
<dbReference type="STRING" id="993689.GCA_002077135_03333"/>
<dbReference type="OrthoDB" id="9789704at2"/>
<evidence type="ECO:0000256" key="7">
    <source>
        <dbReference type="ARBA" id="ARBA00023136"/>
    </source>
</evidence>
<evidence type="ECO:0000256" key="1">
    <source>
        <dbReference type="ARBA" id="ARBA00004141"/>
    </source>
</evidence>
<reference evidence="9 10" key="1">
    <citation type="submission" date="2017-02" db="EMBL/GenBank/DDBJ databases">
        <title>Whole genome sequencing of Metallibacterium scheffleri DSM 24874 (T).</title>
        <authorList>
            <person name="Kumar S."/>
            <person name="Patil P."/>
            <person name="Patil P.B."/>
        </authorList>
    </citation>
    <scope>NUCLEOTIDE SEQUENCE [LARGE SCALE GENOMIC DNA]</scope>
    <source>
        <strain evidence="9 10">DSM 24874</strain>
    </source>
</reference>
<feature type="transmembrane region" description="Helical" evidence="8">
    <location>
        <begin position="44"/>
        <end position="64"/>
    </location>
</feature>
<dbReference type="GO" id="GO:0005886">
    <property type="term" value="C:plasma membrane"/>
    <property type="evidence" value="ECO:0007669"/>
    <property type="project" value="TreeGrafter"/>
</dbReference>
<keyword evidence="6 8" id="KW-1133">Transmembrane helix</keyword>
<feature type="transmembrane region" description="Helical" evidence="8">
    <location>
        <begin position="70"/>
        <end position="95"/>
    </location>
</feature>
<keyword evidence="4 8" id="KW-0812">Transmembrane</keyword>
<accession>A0A4S3KM45</accession>
<dbReference type="InterPro" id="IPR001734">
    <property type="entry name" value="Na/solute_symporter"/>
</dbReference>